<evidence type="ECO:0000313" key="2">
    <source>
        <dbReference type="Proteomes" id="UP000815677"/>
    </source>
</evidence>
<keyword evidence="2" id="KW-1185">Reference proteome</keyword>
<dbReference type="Proteomes" id="UP000815677">
    <property type="component" value="Unassembled WGS sequence"/>
</dbReference>
<name>A0ABQ0LTQ4_MYCCL</name>
<proteinExistence type="predicted"/>
<protein>
    <submittedName>
        <fullName evidence="1">Uncharacterized protein</fullName>
    </submittedName>
</protein>
<accession>A0ABQ0LTQ4</accession>
<evidence type="ECO:0000313" key="1">
    <source>
        <dbReference type="EMBL" id="GAT54357.1"/>
    </source>
</evidence>
<dbReference type="EMBL" id="DF848626">
    <property type="protein sequence ID" value="GAT54357.1"/>
    <property type="molecule type" value="Genomic_DNA"/>
</dbReference>
<gene>
    <name evidence="1" type="ORF">MCHLO_11221</name>
</gene>
<organism evidence="1 2">
    <name type="scientific">Mycena chlorophos</name>
    <name type="common">Agaric fungus</name>
    <name type="synonym">Agaricus chlorophos</name>
    <dbReference type="NCBI Taxonomy" id="658473"/>
    <lineage>
        <taxon>Eukaryota</taxon>
        <taxon>Fungi</taxon>
        <taxon>Dikarya</taxon>
        <taxon>Basidiomycota</taxon>
        <taxon>Agaricomycotina</taxon>
        <taxon>Agaricomycetes</taxon>
        <taxon>Agaricomycetidae</taxon>
        <taxon>Agaricales</taxon>
        <taxon>Marasmiineae</taxon>
        <taxon>Mycenaceae</taxon>
        <taxon>Mycena</taxon>
    </lineage>
</organism>
<sequence length="114" mass="13142">MLYINAKGYHPEATHASLFLAAPTLRMVSAGEDMFMVSPAVFSAPLQRQQLDEDDAPEPTWRSPKELGFDDFMLYDRAGLYEELRRRFGESIEATRLQLYGDTLRDELEHLLFL</sequence>
<reference evidence="1" key="1">
    <citation type="submission" date="2014-09" db="EMBL/GenBank/DDBJ databases">
        <title>Genome sequence of the luminous mushroom Mycena chlorophos for searching fungal bioluminescence genes.</title>
        <authorList>
            <person name="Tanaka Y."/>
            <person name="Kasuga D."/>
            <person name="Oba Y."/>
            <person name="Hase S."/>
            <person name="Sato K."/>
            <person name="Oba Y."/>
            <person name="Sakakibara Y."/>
        </authorList>
    </citation>
    <scope>NUCLEOTIDE SEQUENCE</scope>
</reference>